<dbReference type="GeneID" id="112693881"/>
<organism evidence="1 2">
    <name type="scientific">Sipha flava</name>
    <name type="common">yellow sugarcane aphid</name>
    <dbReference type="NCBI Taxonomy" id="143950"/>
    <lineage>
        <taxon>Eukaryota</taxon>
        <taxon>Metazoa</taxon>
        <taxon>Ecdysozoa</taxon>
        <taxon>Arthropoda</taxon>
        <taxon>Hexapoda</taxon>
        <taxon>Insecta</taxon>
        <taxon>Pterygota</taxon>
        <taxon>Neoptera</taxon>
        <taxon>Paraneoptera</taxon>
        <taxon>Hemiptera</taxon>
        <taxon>Sternorrhyncha</taxon>
        <taxon>Aphidomorpha</taxon>
        <taxon>Aphidoidea</taxon>
        <taxon>Aphididae</taxon>
        <taxon>Sipha</taxon>
    </lineage>
</organism>
<name>A0A8B8GQN2_9HEMI</name>
<keyword evidence="1" id="KW-1185">Reference proteome</keyword>
<reference evidence="2" key="1">
    <citation type="submission" date="2025-08" db="UniProtKB">
        <authorList>
            <consortium name="RefSeq"/>
        </authorList>
    </citation>
    <scope>IDENTIFICATION</scope>
    <source>
        <tissue evidence="2">Whole body</tissue>
    </source>
</reference>
<dbReference type="RefSeq" id="XP_025424921.1">
    <property type="nucleotide sequence ID" value="XM_025569136.1"/>
</dbReference>
<gene>
    <name evidence="2" type="primary">LOC112693881</name>
</gene>
<sequence length="337" mass="39192">MSRKLPQMPQDNFLFNSDLCNPLYSNSPPPVHINNLYQVNRQPIEVKKESQMTNLNTLTRKWGPSHTMHDTPENYVRESNTHQNIYQGPCPTTYDSNLSPHHDVSSTLENNRFPNSNATFHTLNPSEYPKINERTPIMHSSNLPPHYNISRTIDKNRFLNSNPTFNTLNSYNYHKFNNKSRTIINSNLSPRHNISSALDSKRFHNNEATLHNINMTEYPKINEKKPVMPNRNLSSTLDSNHFLNQSASLDFKDSSGNSNIKNEEGIQRSSSYYYKTQSKEMYSIGNRYDFPELPNSKPNNFHSTMSSIRDLSQQSSTNEKNELYTDLKYKYFLMVCY</sequence>
<proteinExistence type="predicted"/>
<dbReference type="AlphaFoldDB" id="A0A8B8GQN2"/>
<evidence type="ECO:0000313" key="2">
    <source>
        <dbReference type="RefSeq" id="XP_025424921.1"/>
    </source>
</evidence>
<protein>
    <submittedName>
        <fullName evidence="2">Hybrid signal transduction histidine kinase M-like</fullName>
    </submittedName>
</protein>
<accession>A0A8B8GQN2</accession>
<dbReference type="Proteomes" id="UP000694846">
    <property type="component" value="Unplaced"/>
</dbReference>
<evidence type="ECO:0000313" key="1">
    <source>
        <dbReference type="Proteomes" id="UP000694846"/>
    </source>
</evidence>